<proteinExistence type="predicted"/>
<sequence>MILLILAIKQDELLNVLENYKILFHTARLLNKQINELLQNNSNTGSISSINLSKARNGSNNSTNSKSVYDEELETINLWFSYMDLFYRNSSAIDVENYIIDEEGYEDLKQNYNLISHFQFNDYFKPNEYNKIVIKPKAHEIKPKRKLSSNNSAKSGNENSNNAETMVDNGTDIKNKNAVDGQNVNGDEDEDEDSDSSESDKELPDLPTRLAKRPQIEDKPPRSYTIRFHFNGEDREPGNDDEDDSDDEDDDEDDEEDEDEGDEENYDHGDSKRAPETSSNTVNIQSSTENMQPVKESNTKNTGITNKKNSTKTQQDKMSNDPKDPVTQKFNSKGEKVDALTVTHYFYSFQFTKK</sequence>
<evidence type="ECO:0000313" key="2">
    <source>
        <dbReference type="Proteomes" id="UP001165101"/>
    </source>
</evidence>
<evidence type="ECO:0000313" key="1">
    <source>
        <dbReference type="EMBL" id="GME99847.1"/>
    </source>
</evidence>
<comment type="caution">
    <text evidence="1">The sequence shown here is derived from an EMBL/GenBank/DDBJ whole genome shotgun (WGS) entry which is preliminary data.</text>
</comment>
<dbReference type="EMBL" id="BSXV01004154">
    <property type="protein sequence ID" value="GME99847.1"/>
    <property type="molecule type" value="Genomic_DNA"/>
</dbReference>
<accession>A0ACB5U460</accession>
<organism evidence="1 2">
    <name type="scientific">Candida boidinii</name>
    <name type="common">Yeast</name>
    <dbReference type="NCBI Taxonomy" id="5477"/>
    <lineage>
        <taxon>Eukaryota</taxon>
        <taxon>Fungi</taxon>
        <taxon>Dikarya</taxon>
        <taxon>Ascomycota</taxon>
        <taxon>Saccharomycotina</taxon>
        <taxon>Pichiomycetes</taxon>
        <taxon>Pichiales</taxon>
        <taxon>Pichiaceae</taxon>
        <taxon>Ogataea</taxon>
        <taxon>Ogataea/Candida clade</taxon>
    </lineage>
</organism>
<gene>
    <name evidence="1" type="ORF">Cboi01_000539800</name>
</gene>
<dbReference type="Proteomes" id="UP001165101">
    <property type="component" value="Unassembled WGS sequence"/>
</dbReference>
<protein>
    <submittedName>
        <fullName evidence="1">Unnamed protein product</fullName>
    </submittedName>
</protein>
<name>A0ACB5U460_CANBO</name>
<reference evidence="1" key="1">
    <citation type="submission" date="2023-04" db="EMBL/GenBank/DDBJ databases">
        <title>Candida boidinii NBRC 1967.</title>
        <authorList>
            <person name="Ichikawa N."/>
            <person name="Sato H."/>
            <person name="Tonouchi N."/>
        </authorList>
    </citation>
    <scope>NUCLEOTIDE SEQUENCE</scope>
    <source>
        <strain evidence="1">NBRC 1967</strain>
    </source>
</reference>
<keyword evidence="2" id="KW-1185">Reference proteome</keyword>